<dbReference type="HOGENOM" id="CLU_3050102_0_0_1"/>
<proteinExistence type="predicted"/>
<protein>
    <submittedName>
        <fullName evidence="1">Uncharacterized protein</fullName>
    </submittedName>
</protein>
<organism evidence="1 2">
    <name type="scientific">Botryotinia fuckeliana (strain T4)</name>
    <name type="common">Noble rot fungus</name>
    <name type="synonym">Botrytis cinerea</name>
    <dbReference type="NCBI Taxonomy" id="999810"/>
    <lineage>
        <taxon>Eukaryota</taxon>
        <taxon>Fungi</taxon>
        <taxon>Dikarya</taxon>
        <taxon>Ascomycota</taxon>
        <taxon>Pezizomycotina</taxon>
        <taxon>Leotiomycetes</taxon>
        <taxon>Helotiales</taxon>
        <taxon>Sclerotiniaceae</taxon>
        <taxon>Botrytis</taxon>
    </lineage>
</organism>
<evidence type="ECO:0000313" key="1">
    <source>
        <dbReference type="EMBL" id="CCD53960.1"/>
    </source>
</evidence>
<gene>
    <name evidence="1" type="ORF">BofuT4_uP131400.1</name>
</gene>
<evidence type="ECO:0000313" key="2">
    <source>
        <dbReference type="Proteomes" id="UP000008177"/>
    </source>
</evidence>
<reference evidence="2" key="1">
    <citation type="journal article" date="2011" name="PLoS Genet.">
        <title>Genomic analysis of the necrotrophic fungal pathogens Sclerotinia sclerotiorum and Botrytis cinerea.</title>
        <authorList>
            <person name="Amselem J."/>
            <person name="Cuomo C.A."/>
            <person name="van Kan J.A."/>
            <person name="Viaud M."/>
            <person name="Benito E.P."/>
            <person name="Couloux A."/>
            <person name="Coutinho P.M."/>
            <person name="de Vries R.P."/>
            <person name="Dyer P.S."/>
            <person name="Fillinger S."/>
            <person name="Fournier E."/>
            <person name="Gout L."/>
            <person name="Hahn M."/>
            <person name="Kohn L."/>
            <person name="Lapalu N."/>
            <person name="Plummer K.M."/>
            <person name="Pradier J.M."/>
            <person name="Quevillon E."/>
            <person name="Sharon A."/>
            <person name="Simon A."/>
            <person name="ten Have A."/>
            <person name="Tudzynski B."/>
            <person name="Tudzynski P."/>
            <person name="Wincker P."/>
            <person name="Andrew M."/>
            <person name="Anthouard V."/>
            <person name="Beever R.E."/>
            <person name="Beffa R."/>
            <person name="Benoit I."/>
            <person name="Bouzid O."/>
            <person name="Brault B."/>
            <person name="Chen Z."/>
            <person name="Choquer M."/>
            <person name="Collemare J."/>
            <person name="Cotton P."/>
            <person name="Danchin E.G."/>
            <person name="Da Silva C."/>
            <person name="Gautier A."/>
            <person name="Giraud C."/>
            <person name="Giraud T."/>
            <person name="Gonzalez C."/>
            <person name="Grossetete S."/>
            <person name="Guldener U."/>
            <person name="Henrissat B."/>
            <person name="Howlett B.J."/>
            <person name="Kodira C."/>
            <person name="Kretschmer M."/>
            <person name="Lappartient A."/>
            <person name="Leroch M."/>
            <person name="Levis C."/>
            <person name="Mauceli E."/>
            <person name="Neuveglise C."/>
            <person name="Oeser B."/>
            <person name="Pearson M."/>
            <person name="Poulain J."/>
            <person name="Poussereau N."/>
            <person name="Quesneville H."/>
            <person name="Rascle C."/>
            <person name="Schumacher J."/>
            <person name="Segurens B."/>
            <person name="Sexton A."/>
            <person name="Silva E."/>
            <person name="Sirven C."/>
            <person name="Soanes D.M."/>
            <person name="Talbot N.J."/>
            <person name="Templeton M."/>
            <person name="Yandava C."/>
            <person name="Yarden O."/>
            <person name="Zeng Q."/>
            <person name="Rollins J.A."/>
            <person name="Lebrun M.H."/>
            <person name="Dickman M."/>
        </authorList>
    </citation>
    <scope>NUCLEOTIDE SEQUENCE [LARGE SCALE GENOMIC DNA]</scope>
    <source>
        <strain evidence="2">T4</strain>
    </source>
</reference>
<dbReference type="EMBL" id="FQ790349">
    <property type="protein sequence ID" value="CCD53960.1"/>
    <property type="molecule type" value="Genomic_DNA"/>
</dbReference>
<dbReference type="Proteomes" id="UP000008177">
    <property type="component" value="Unplaced contigs"/>
</dbReference>
<accession>G2YQR2</accession>
<name>G2YQR2_BOTF4</name>
<dbReference type="AlphaFoldDB" id="G2YQR2"/>
<dbReference type="InParanoid" id="G2YQR2"/>
<sequence length="54" mass="5878">MYILDLEEIDHQLATATSGSPLPGSGTRQSTLPKRYWLHLRLKSLTLKLGGGGV</sequence>